<protein>
    <submittedName>
        <fullName evidence="1">Uncharacterized protein</fullName>
    </submittedName>
</protein>
<accession>A0A518H247</accession>
<dbReference type="OrthoDB" id="7362379at2"/>
<organism evidence="1 2">
    <name type="scientific">Tautonia plasticadhaerens</name>
    <dbReference type="NCBI Taxonomy" id="2527974"/>
    <lineage>
        <taxon>Bacteria</taxon>
        <taxon>Pseudomonadati</taxon>
        <taxon>Planctomycetota</taxon>
        <taxon>Planctomycetia</taxon>
        <taxon>Isosphaerales</taxon>
        <taxon>Isosphaeraceae</taxon>
        <taxon>Tautonia</taxon>
    </lineage>
</organism>
<keyword evidence="2" id="KW-1185">Reference proteome</keyword>
<evidence type="ECO:0000313" key="1">
    <source>
        <dbReference type="EMBL" id="QDV34897.1"/>
    </source>
</evidence>
<dbReference type="KEGG" id="tpla:ElP_27940"/>
<dbReference type="EMBL" id="CP036426">
    <property type="protein sequence ID" value="QDV34897.1"/>
    <property type="molecule type" value="Genomic_DNA"/>
</dbReference>
<proteinExistence type="predicted"/>
<name>A0A518H247_9BACT</name>
<gene>
    <name evidence="1" type="ORF">ElP_27940</name>
</gene>
<evidence type="ECO:0000313" key="2">
    <source>
        <dbReference type="Proteomes" id="UP000317835"/>
    </source>
</evidence>
<dbReference type="AlphaFoldDB" id="A0A518H247"/>
<sequence length="202" mass="22167">MPISLPPKLGLVRCNFGLETNTQTYTSPLTRNTQRAILAGSRWIMTATIRRMRKDDQLARNWIAFFLKCQGMGESFYAYDPDRKGSKGLQGGTPLVNGSFQSGTTLAIDGCTANVTGWARAGDYFSANGELKQLTADVNTNGSGQATLNFMPAWRGSPTDNSAVNFTNPTCTMILVDDRQGMWDADVMGVYEEKTFSAMEVF</sequence>
<dbReference type="Proteomes" id="UP000317835">
    <property type="component" value="Chromosome"/>
</dbReference>
<reference evidence="1 2" key="1">
    <citation type="submission" date="2019-02" db="EMBL/GenBank/DDBJ databases">
        <title>Deep-cultivation of Planctomycetes and their phenomic and genomic characterization uncovers novel biology.</title>
        <authorList>
            <person name="Wiegand S."/>
            <person name="Jogler M."/>
            <person name="Boedeker C."/>
            <person name="Pinto D."/>
            <person name="Vollmers J."/>
            <person name="Rivas-Marin E."/>
            <person name="Kohn T."/>
            <person name="Peeters S.H."/>
            <person name="Heuer A."/>
            <person name="Rast P."/>
            <person name="Oberbeckmann S."/>
            <person name="Bunk B."/>
            <person name="Jeske O."/>
            <person name="Meyerdierks A."/>
            <person name="Storesund J.E."/>
            <person name="Kallscheuer N."/>
            <person name="Luecker S."/>
            <person name="Lage O.M."/>
            <person name="Pohl T."/>
            <person name="Merkel B.J."/>
            <person name="Hornburger P."/>
            <person name="Mueller R.-W."/>
            <person name="Bruemmer F."/>
            <person name="Labrenz M."/>
            <person name="Spormann A.M."/>
            <person name="Op den Camp H."/>
            <person name="Overmann J."/>
            <person name="Amann R."/>
            <person name="Jetten M.S.M."/>
            <person name="Mascher T."/>
            <person name="Medema M.H."/>
            <person name="Devos D.P."/>
            <person name="Kaster A.-K."/>
            <person name="Ovreas L."/>
            <person name="Rohde M."/>
            <person name="Galperin M.Y."/>
            <person name="Jogler C."/>
        </authorList>
    </citation>
    <scope>NUCLEOTIDE SEQUENCE [LARGE SCALE GENOMIC DNA]</scope>
    <source>
        <strain evidence="1 2">ElP</strain>
    </source>
</reference>
<dbReference type="RefSeq" id="WP_145270116.1">
    <property type="nucleotide sequence ID" value="NZ_CP036426.1"/>
</dbReference>